<evidence type="ECO:0000313" key="5">
    <source>
        <dbReference type="EMBL" id="VDN57984.1"/>
    </source>
</evidence>
<evidence type="ECO:0000256" key="1">
    <source>
        <dbReference type="ARBA" id="ARBA00004496"/>
    </source>
</evidence>
<evidence type="ECO:0000256" key="4">
    <source>
        <dbReference type="ARBA" id="ARBA00023002"/>
    </source>
</evidence>
<accession>A0A0N4UA06</accession>
<dbReference type="InterPro" id="IPR051721">
    <property type="entry name" value="Biopterin_syn/organic_redct"/>
</dbReference>
<proteinExistence type="predicted"/>
<keyword evidence="7" id="KW-1185">Reference proteome</keyword>
<evidence type="ECO:0000313" key="6">
    <source>
        <dbReference type="Proteomes" id="UP000038040"/>
    </source>
</evidence>
<dbReference type="STRING" id="318479.A0A0N4UA06"/>
<organism evidence="6 8">
    <name type="scientific">Dracunculus medinensis</name>
    <name type="common">Guinea worm</name>
    <dbReference type="NCBI Taxonomy" id="318479"/>
    <lineage>
        <taxon>Eukaryota</taxon>
        <taxon>Metazoa</taxon>
        <taxon>Ecdysozoa</taxon>
        <taxon>Nematoda</taxon>
        <taxon>Chromadorea</taxon>
        <taxon>Rhabditida</taxon>
        <taxon>Spirurina</taxon>
        <taxon>Dracunculoidea</taxon>
        <taxon>Dracunculidae</taxon>
        <taxon>Dracunculus</taxon>
    </lineage>
</organism>
<evidence type="ECO:0000313" key="8">
    <source>
        <dbReference type="WBParaSite" id="DME_0000395201-mRNA-1"/>
    </source>
</evidence>
<keyword evidence="4" id="KW-0560">Oxidoreductase</keyword>
<sequence length="185" mass="20808">MVAKNSAFIITARNSKFLEEVKKIMQKNNDIYVHIIEGDMINLNDAFFDKFEKAMNEILSITKSFDALLLVNNAGTLGAINKPAIDLGCREIWQEYLQINLISMIQLTNFVLKKLPFEMIPTQFVINITSLCSIKALPSLCQYCVGKAGREAFFRSLAAENPSLRILSYSPGPVRTDMYNELSTG</sequence>
<evidence type="ECO:0000256" key="2">
    <source>
        <dbReference type="ARBA" id="ARBA00022490"/>
    </source>
</evidence>
<protein>
    <submittedName>
        <fullName evidence="8">Sepiapterin reductase</fullName>
    </submittedName>
</protein>
<dbReference type="OrthoDB" id="153074at2759"/>
<evidence type="ECO:0000313" key="7">
    <source>
        <dbReference type="Proteomes" id="UP000274756"/>
    </source>
</evidence>
<keyword evidence="3" id="KW-0521">NADP</keyword>
<dbReference type="SUPFAM" id="SSF51735">
    <property type="entry name" value="NAD(P)-binding Rossmann-fold domains"/>
    <property type="match status" value="1"/>
</dbReference>
<dbReference type="InterPro" id="IPR002347">
    <property type="entry name" value="SDR_fam"/>
</dbReference>
<dbReference type="AlphaFoldDB" id="A0A0N4UA06"/>
<dbReference type="EMBL" id="UYYG01001164">
    <property type="protein sequence ID" value="VDN57984.1"/>
    <property type="molecule type" value="Genomic_DNA"/>
</dbReference>
<dbReference type="Proteomes" id="UP000274756">
    <property type="component" value="Unassembled WGS sequence"/>
</dbReference>
<dbReference type="WBParaSite" id="DME_0000395201-mRNA-1">
    <property type="protein sequence ID" value="DME_0000395201-mRNA-1"/>
    <property type="gene ID" value="DME_0000395201"/>
</dbReference>
<dbReference type="Proteomes" id="UP000038040">
    <property type="component" value="Unplaced"/>
</dbReference>
<dbReference type="Gene3D" id="3.40.50.720">
    <property type="entry name" value="NAD(P)-binding Rossmann-like Domain"/>
    <property type="match status" value="1"/>
</dbReference>
<evidence type="ECO:0000256" key="3">
    <source>
        <dbReference type="ARBA" id="ARBA00022857"/>
    </source>
</evidence>
<dbReference type="Pfam" id="PF00106">
    <property type="entry name" value="adh_short"/>
    <property type="match status" value="1"/>
</dbReference>
<gene>
    <name evidence="5" type="ORF">DME_LOCUS7957</name>
</gene>
<reference evidence="5 7" key="2">
    <citation type="submission" date="2018-11" db="EMBL/GenBank/DDBJ databases">
        <authorList>
            <consortium name="Pathogen Informatics"/>
        </authorList>
    </citation>
    <scope>NUCLEOTIDE SEQUENCE [LARGE SCALE GENOMIC DNA]</scope>
</reference>
<dbReference type="GO" id="GO:0005737">
    <property type="term" value="C:cytoplasm"/>
    <property type="evidence" value="ECO:0007669"/>
    <property type="project" value="UniProtKB-SubCell"/>
</dbReference>
<keyword evidence="2" id="KW-0963">Cytoplasm</keyword>
<comment type="subcellular location">
    <subcellularLocation>
        <location evidence="1">Cytoplasm</location>
    </subcellularLocation>
</comment>
<reference evidence="8" key="1">
    <citation type="submission" date="2017-02" db="UniProtKB">
        <authorList>
            <consortium name="WormBaseParasite"/>
        </authorList>
    </citation>
    <scope>IDENTIFICATION</scope>
</reference>
<dbReference type="PANTHER" id="PTHR44085">
    <property type="entry name" value="SEPIAPTERIN REDUCTASE"/>
    <property type="match status" value="1"/>
</dbReference>
<dbReference type="GO" id="GO:0006729">
    <property type="term" value="P:tetrahydrobiopterin biosynthetic process"/>
    <property type="evidence" value="ECO:0007669"/>
    <property type="project" value="TreeGrafter"/>
</dbReference>
<dbReference type="GO" id="GO:0004757">
    <property type="term" value="F:sepiapterin reductase (NADP+) activity"/>
    <property type="evidence" value="ECO:0007669"/>
    <property type="project" value="TreeGrafter"/>
</dbReference>
<dbReference type="InterPro" id="IPR036291">
    <property type="entry name" value="NAD(P)-bd_dom_sf"/>
</dbReference>
<name>A0A0N4UA06_DRAME</name>
<dbReference type="PANTHER" id="PTHR44085:SF2">
    <property type="entry name" value="SEPIAPTERIN REDUCTASE"/>
    <property type="match status" value="1"/>
</dbReference>